<comment type="caution">
    <text evidence="2">The sequence shown here is derived from an EMBL/GenBank/DDBJ whole genome shotgun (WGS) entry which is preliminary data.</text>
</comment>
<proteinExistence type="predicted"/>
<evidence type="ECO:0000256" key="1">
    <source>
        <dbReference type="SAM" id="MobiDB-lite"/>
    </source>
</evidence>
<protein>
    <submittedName>
        <fullName evidence="2">Uncharacterized protein</fullName>
    </submittedName>
</protein>
<dbReference type="AlphaFoldDB" id="A0AAV7WUQ5"/>
<sequence>MLGGGAQTPHDNIRATRCAGRGPMPNSGPPASPHQESSARLEKRAAADPATFNTACGFHPWPGREAPRAAAAQHGRFQKLHIYLASLMILCMKGS</sequence>
<reference evidence="2" key="1">
    <citation type="journal article" date="2022" name="bioRxiv">
        <title>Sequencing and chromosome-scale assembly of the giantPleurodeles waltlgenome.</title>
        <authorList>
            <person name="Brown T."/>
            <person name="Elewa A."/>
            <person name="Iarovenko S."/>
            <person name="Subramanian E."/>
            <person name="Araus A.J."/>
            <person name="Petzold A."/>
            <person name="Susuki M."/>
            <person name="Suzuki K.-i.T."/>
            <person name="Hayashi T."/>
            <person name="Toyoda A."/>
            <person name="Oliveira C."/>
            <person name="Osipova E."/>
            <person name="Leigh N.D."/>
            <person name="Simon A."/>
            <person name="Yun M.H."/>
        </authorList>
    </citation>
    <scope>NUCLEOTIDE SEQUENCE</scope>
    <source>
        <strain evidence="2">20211129_DDA</strain>
        <tissue evidence="2">Liver</tissue>
    </source>
</reference>
<evidence type="ECO:0000313" key="2">
    <source>
        <dbReference type="EMBL" id="KAJ1217685.1"/>
    </source>
</evidence>
<organism evidence="2 3">
    <name type="scientific">Pleurodeles waltl</name>
    <name type="common">Iberian ribbed newt</name>
    <dbReference type="NCBI Taxonomy" id="8319"/>
    <lineage>
        <taxon>Eukaryota</taxon>
        <taxon>Metazoa</taxon>
        <taxon>Chordata</taxon>
        <taxon>Craniata</taxon>
        <taxon>Vertebrata</taxon>
        <taxon>Euteleostomi</taxon>
        <taxon>Amphibia</taxon>
        <taxon>Batrachia</taxon>
        <taxon>Caudata</taxon>
        <taxon>Salamandroidea</taxon>
        <taxon>Salamandridae</taxon>
        <taxon>Pleurodelinae</taxon>
        <taxon>Pleurodeles</taxon>
    </lineage>
</organism>
<accession>A0AAV7WUQ5</accession>
<dbReference type="EMBL" id="JANPWB010000001">
    <property type="protein sequence ID" value="KAJ1217685.1"/>
    <property type="molecule type" value="Genomic_DNA"/>
</dbReference>
<name>A0AAV7WUQ5_PLEWA</name>
<dbReference type="Proteomes" id="UP001066276">
    <property type="component" value="Chromosome 1_1"/>
</dbReference>
<keyword evidence="3" id="KW-1185">Reference proteome</keyword>
<feature type="compositionally biased region" description="Basic and acidic residues" evidence="1">
    <location>
        <begin position="37"/>
        <end position="46"/>
    </location>
</feature>
<evidence type="ECO:0000313" key="3">
    <source>
        <dbReference type="Proteomes" id="UP001066276"/>
    </source>
</evidence>
<gene>
    <name evidence="2" type="ORF">NDU88_005277</name>
</gene>
<feature type="region of interest" description="Disordered" evidence="1">
    <location>
        <begin position="1"/>
        <end position="47"/>
    </location>
</feature>